<accession>A0ABD1LL78</accession>
<name>A0ABD1LL78_9FABA</name>
<evidence type="ECO:0000256" key="1">
    <source>
        <dbReference type="SAM" id="MobiDB-lite"/>
    </source>
</evidence>
<dbReference type="AlphaFoldDB" id="A0ABD1LL78"/>
<comment type="caution">
    <text evidence="2">The sequence shown here is derived from an EMBL/GenBank/DDBJ whole genome shotgun (WGS) entry which is preliminary data.</text>
</comment>
<dbReference type="Proteomes" id="UP001603857">
    <property type="component" value="Unassembled WGS sequence"/>
</dbReference>
<organism evidence="2 3">
    <name type="scientific">Flemingia macrophylla</name>
    <dbReference type="NCBI Taxonomy" id="520843"/>
    <lineage>
        <taxon>Eukaryota</taxon>
        <taxon>Viridiplantae</taxon>
        <taxon>Streptophyta</taxon>
        <taxon>Embryophyta</taxon>
        <taxon>Tracheophyta</taxon>
        <taxon>Spermatophyta</taxon>
        <taxon>Magnoliopsida</taxon>
        <taxon>eudicotyledons</taxon>
        <taxon>Gunneridae</taxon>
        <taxon>Pentapetalae</taxon>
        <taxon>rosids</taxon>
        <taxon>fabids</taxon>
        <taxon>Fabales</taxon>
        <taxon>Fabaceae</taxon>
        <taxon>Papilionoideae</taxon>
        <taxon>50 kb inversion clade</taxon>
        <taxon>NPAAA clade</taxon>
        <taxon>indigoferoid/millettioid clade</taxon>
        <taxon>Phaseoleae</taxon>
        <taxon>Flemingia</taxon>
    </lineage>
</organism>
<keyword evidence="3" id="KW-1185">Reference proteome</keyword>
<feature type="compositionally biased region" description="Polar residues" evidence="1">
    <location>
        <begin position="8"/>
        <end position="20"/>
    </location>
</feature>
<feature type="region of interest" description="Disordered" evidence="1">
    <location>
        <begin position="1"/>
        <end position="21"/>
    </location>
</feature>
<gene>
    <name evidence="2" type="ORF">Fmac_023340</name>
</gene>
<reference evidence="2 3" key="1">
    <citation type="submission" date="2024-08" db="EMBL/GenBank/DDBJ databases">
        <title>Insights into the chromosomal genome structure of Flemingia macrophylla.</title>
        <authorList>
            <person name="Ding Y."/>
            <person name="Zhao Y."/>
            <person name="Bi W."/>
            <person name="Wu M."/>
            <person name="Zhao G."/>
            <person name="Gong Y."/>
            <person name="Li W."/>
            <person name="Zhang P."/>
        </authorList>
    </citation>
    <scope>NUCLEOTIDE SEQUENCE [LARGE SCALE GENOMIC DNA]</scope>
    <source>
        <strain evidence="2">DYQJB</strain>
        <tissue evidence="2">Leaf</tissue>
    </source>
</reference>
<evidence type="ECO:0000313" key="3">
    <source>
        <dbReference type="Proteomes" id="UP001603857"/>
    </source>
</evidence>
<proteinExistence type="predicted"/>
<sequence>MPIANGSYGLSPQNGKSSSCGCADDEAVASLSHESDMESTLPLLLASLVSFLNITTL</sequence>
<evidence type="ECO:0000313" key="2">
    <source>
        <dbReference type="EMBL" id="KAL2324282.1"/>
    </source>
</evidence>
<dbReference type="EMBL" id="JBGMDY010000008">
    <property type="protein sequence ID" value="KAL2324282.1"/>
    <property type="molecule type" value="Genomic_DNA"/>
</dbReference>
<protein>
    <submittedName>
        <fullName evidence="2">Uncharacterized protein</fullName>
    </submittedName>
</protein>